<reference evidence="5 6" key="1">
    <citation type="submission" date="2020-07" db="EMBL/GenBank/DDBJ databases">
        <title>Natrinema (YPL30) sp. nov. and Haloterrigena xxxxxx (YPL8) sp. nov., isolated from a salt mine.</title>
        <authorList>
            <person name="Cui H."/>
        </authorList>
    </citation>
    <scope>NUCLEOTIDE SEQUENCE [LARGE SCALE GENOMIC DNA]</scope>
    <source>
        <strain evidence="5 6">YPL13</strain>
    </source>
</reference>
<keyword evidence="4" id="KW-0239">DNA-directed DNA polymerase</keyword>
<dbReference type="InterPro" id="IPR042087">
    <property type="entry name" value="DNA_pol_B_thumb"/>
</dbReference>
<keyword evidence="2" id="KW-0808">Transferase</keyword>
<dbReference type="GO" id="GO:0003887">
    <property type="term" value="F:DNA-directed DNA polymerase activity"/>
    <property type="evidence" value="ECO:0007669"/>
    <property type="project" value="UniProtKB-KW"/>
</dbReference>
<dbReference type="Gene3D" id="1.10.132.60">
    <property type="entry name" value="DNA polymerase family B, C-terminal domain"/>
    <property type="match status" value="1"/>
</dbReference>
<dbReference type="EC" id="2.7.7.7" evidence="1"/>
<dbReference type="GeneID" id="56144310"/>
<dbReference type="KEGG" id="nay:HYG81_13855"/>
<accession>A0A7D6CPM3</accession>
<dbReference type="OrthoDB" id="8639at2157"/>
<evidence type="ECO:0000256" key="2">
    <source>
        <dbReference type="ARBA" id="ARBA00022679"/>
    </source>
</evidence>
<keyword evidence="6" id="KW-1185">Reference proteome</keyword>
<evidence type="ECO:0000256" key="1">
    <source>
        <dbReference type="ARBA" id="ARBA00012417"/>
    </source>
</evidence>
<evidence type="ECO:0000256" key="3">
    <source>
        <dbReference type="ARBA" id="ARBA00022695"/>
    </source>
</evidence>
<organism evidence="5 6">
    <name type="scientific">Natrinema zhouii</name>
    <dbReference type="NCBI Taxonomy" id="1710539"/>
    <lineage>
        <taxon>Archaea</taxon>
        <taxon>Methanobacteriati</taxon>
        <taxon>Methanobacteriota</taxon>
        <taxon>Stenosarchaea group</taxon>
        <taxon>Halobacteria</taxon>
        <taxon>Halobacteriales</taxon>
        <taxon>Natrialbaceae</taxon>
        <taxon>Natrinema</taxon>
    </lineage>
</organism>
<keyword evidence="3" id="KW-0548">Nucleotidyltransferase</keyword>
<dbReference type="EMBL" id="CP059154">
    <property type="protein sequence ID" value="QLK25170.1"/>
    <property type="molecule type" value="Genomic_DNA"/>
</dbReference>
<sequence length="83" mass="9241">MRRTSDQYGGAAALAITKRVSKSLVDYGQRTHIVAALERYERRGIDCHPDQSVEYVVTDDDSRGSERVRLALEAPQSTTLTTT</sequence>
<name>A0A7D6CPM3_9EURY</name>
<protein>
    <recommendedName>
        <fullName evidence="1">DNA-directed DNA polymerase</fullName>
        <ecNumber evidence="1">2.7.7.7</ecNumber>
    </recommendedName>
</protein>
<gene>
    <name evidence="5" type="ORF">HYG81_13855</name>
</gene>
<dbReference type="Proteomes" id="UP000510869">
    <property type="component" value="Chromosome"/>
</dbReference>
<evidence type="ECO:0000313" key="6">
    <source>
        <dbReference type="Proteomes" id="UP000510869"/>
    </source>
</evidence>
<dbReference type="RefSeq" id="WP_180840360.1">
    <property type="nucleotide sequence ID" value="NZ_CP059154.1"/>
</dbReference>
<proteinExistence type="predicted"/>
<evidence type="ECO:0000256" key="4">
    <source>
        <dbReference type="ARBA" id="ARBA00022932"/>
    </source>
</evidence>
<dbReference type="AlphaFoldDB" id="A0A7D6CPM3"/>
<evidence type="ECO:0000313" key="5">
    <source>
        <dbReference type="EMBL" id="QLK25170.1"/>
    </source>
</evidence>